<keyword evidence="3" id="KW-0479">Metal-binding</keyword>
<comment type="cofactor">
    <cofactor evidence="1">
        <name>Zn(2+)</name>
        <dbReference type="ChEBI" id="CHEBI:29105"/>
    </cofactor>
</comment>
<dbReference type="GO" id="GO:0006508">
    <property type="term" value="P:proteolysis"/>
    <property type="evidence" value="ECO:0007669"/>
    <property type="project" value="InterPro"/>
</dbReference>
<protein>
    <submittedName>
        <fullName evidence="9">Carboxypeptidase</fullName>
    </submittedName>
</protein>
<evidence type="ECO:0000313" key="10">
    <source>
        <dbReference type="Proteomes" id="UP000288178"/>
    </source>
</evidence>
<feature type="active site" description="Proton donor/acceptor" evidence="5">
    <location>
        <position position="404"/>
    </location>
</feature>
<dbReference type="SUPFAM" id="SSF53187">
    <property type="entry name" value="Zn-dependent exopeptidases"/>
    <property type="match status" value="1"/>
</dbReference>
<dbReference type="PRINTS" id="PR00765">
    <property type="entry name" value="CRBOXYPTASEA"/>
</dbReference>
<dbReference type="GO" id="GO:0005615">
    <property type="term" value="C:extracellular space"/>
    <property type="evidence" value="ECO:0007669"/>
    <property type="project" value="TreeGrafter"/>
</dbReference>
<dbReference type="Proteomes" id="UP000288178">
    <property type="component" value="Unassembled WGS sequence"/>
</dbReference>
<keyword evidence="9" id="KW-0645">Protease</keyword>
<evidence type="ECO:0000256" key="3">
    <source>
        <dbReference type="ARBA" id="ARBA00022723"/>
    </source>
</evidence>
<accession>A0A3S2TM74</accession>
<dbReference type="PANTHER" id="PTHR11705">
    <property type="entry name" value="PROTEASE FAMILY M14 CARBOXYPEPTIDASE A,B"/>
    <property type="match status" value="1"/>
</dbReference>
<keyword evidence="9" id="KW-0121">Carboxypeptidase</keyword>
<reference evidence="9 10" key="1">
    <citation type="submission" date="2019-01" db="EMBL/GenBank/DDBJ databases">
        <authorList>
            <person name="Chen W.-M."/>
        </authorList>
    </citation>
    <scope>NUCLEOTIDE SEQUENCE [LARGE SCALE GENOMIC DNA]</scope>
    <source>
        <strain evidence="9 10">ICH-3</strain>
    </source>
</reference>
<keyword evidence="10" id="KW-1185">Reference proteome</keyword>
<dbReference type="OrthoDB" id="9811296at2"/>
<evidence type="ECO:0000256" key="4">
    <source>
        <dbReference type="ARBA" id="ARBA00022833"/>
    </source>
</evidence>
<feature type="region of interest" description="Disordered" evidence="6">
    <location>
        <begin position="280"/>
        <end position="301"/>
    </location>
</feature>
<dbReference type="PROSITE" id="PS52035">
    <property type="entry name" value="PEPTIDASE_M14"/>
    <property type="match status" value="1"/>
</dbReference>
<gene>
    <name evidence="9" type="ORF">ENE75_14330</name>
</gene>
<feature type="signal peptide" evidence="7">
    <location>
        <begin position="1"/>
        <end position="22"/>
    </location>
</feature>
<evidence type="ECO:0000256" key="1">
    <source>
        <dbReference type="ARBA" id="ARBA00001947"/>
    </source>
</evidence>
<evidence type="ECO:0000256" key="5">
    <source>
        <dbReference type="PROSITE-ProRule" id="PRU01379"/>
    </source>
</evidence>
<name>A0A3S2TM74_9BURK</name>
<dbReference type="RefSeq" id="WP_128198994.1">
    <property type="nucleotide sequence ID" value="NZ_SACT01000004.1"/>
</dbReference>
<dbReference type="InterPro" id="IPR057247">
    <property type="entry name" value="CARBOXYPEPT_ZN_2"/>
</dbReference>
<dbReference type="SMART" id="SM00631">
    <property type="entry name" value="Zn_pept"/>
    <property type="match status" value="1"/>
</dbReference>
<dbReference type="Pfam" id="PF00246">
    <property type="entry name" value="Peptidase_M14"/>
    <property type="match status" value="1"/>
</dbReference>
<evidence type="ECO:0000259" key="8">
    <source>
        <dbReference type="PROSITE" id="PS52035"/>
    </source>
</evidence>
<feature type="chain" id="PRO_5018598164" evidence="7">
    <location>
        <begin position="23"/>
        <end position="641"/>
    </location>
</feature>
<keyword evidence="7" id="KW-0732">Signal</keyword>
<sequence>MQKLPLALAATLCLAGATPALSHGTHDAENRALRAAERQQTNLYRAYFPDAATGRKAAISLHAELIESAWAQGYLVFELQPEQIALLRRFGFRLELAPDVVEKRNRFLDRFDAAAPGVQAIPGYPCYETVEETFAAAEGFAAAKPQLAQWLDVGDSWAKTQGQGGYDLKVLKLTNSAMAGDKPKLFVNAAIHAREYTTAPLALAFARWLFEGHGVDADATWILDHHEVHLLLQTNPDGRKRAEAGLSWRKNTNSDYCAGNSIGADLNRNFGFSWNSTGGAGSSGNPCDLTYRGPAPASEPETQAVEAYIRSIFPDRRGPGKNDAAPADTQGLHIDLHSYSELVLWPWGDTAQPAPNGTALQTLGRRFAWFNGYTPTQSIGLYPTDGTTDGPSYGELGVPAYTFELGTSFFQSCAAYTNTILPNNLPALIYAAKVVRAPYVTPGGPDVLNVSLPSSVAAGAPAALTAQVTDTRFSNRNGSEATQAIVAAEAYIGTPPWADGAVPVALSPTDGSFDSATEAVTGSLPTAGLAEGRHLVYVVGRDASGTTGPVTAGWLQIGGAPPAIELSVSTSPGPRRRTTVNLAWSGADGSRVDIYRNGTLLRATANDGAWSQAVTSGNWTYKVCERGSGADCSDEQTVTAP</sequence>
<dbReference type="Gene3D" id="3.40.630.10">
    <property type="entry name" value="Zn peptidases"/>
    <property type="match status" value="1"/>
</dbReference>
<comment type="similarity">
    <text evidence="2 5">Belongs to the peptidase M14 family.</text>
</comment>
<dbReference type="EMBL" id="SACT01000004">
    <property type="protein sequence ID" value="RVT50968.1"/>
    <property type="molecule type" value="Genomic_DNA"/>
</dbReference>
<comment type="caution">
    <text evidence="9">The sequence shown here is derived from an EMBL/GenBank/DDBJ whole genome shotgun (WGS) entry which is preliminary data.</text>
</comment>
<dbReference type="PANTHER" id="PTHR11705:SF119">
    <property type="entry name" value="OS02G0119300 PROTEIN"/>
    <property type="match status" value="1"/>
</dbReference>
<keyword evidence="9" id="KW-0378">Hydrolase</keyword>
<evidence type="ECO:0000256" key="7">
    <source>
        <dbReference type="SAM" id="SignalP"/>
    </source>
</evidence>
<evidence type="ECO:0000313" key="9">
    <source>
        <dbReference type="EMBL" id="RVT50968.1"/>
    </source>
</evidence>
<dbReference type="GO" id="GO:0004181">
    <property type="term" value="F:metallocarboxypeptidase activity"/>
    <property type="evidence" value="ECO:0007669"/>
    <property type="project" value="InterPro"/>
</dbReference>
<dbReference type="PROSITE" id="PS00133">
    <property type="entry name" value="CARBOXYPEPT_ZN_2"/>
    <property type="match status" value="1"/>
</dbReference>
<feature type="domain" description="Peptidase M14" evidence="8">
    <location>
        <begin position="126"/>
        <end position="434"/>
    </location>
</feature>
<organism evidence="9 10">
    <name type="scientific">Rubrivivax albus</name>
    <dbReference type="NCBI Taxonomy" id="2499835"/>
    <lineage>
        <taxon>Bacteria</taxon>
        <taxon>Pseudomonadati</taxon>
        <taxon>Pseudomonadota</taxon>
        <taxon>Betaproteobacteria</taxon>
        <taxon>Burkholderiales</taxon>
        <taxon>Sphaerotilaceae</taxon>
        <taxon>Rubrivivax</taxon>
    </lineage>
</organism>
<evidence type="ECO:0000256" key="6">
    <source>
        <dbReference type="SAM" id="MobiDB-lite"/>
    </source>
</evidence>
<evidence type="ECO:0000256" key="2">
    <source>
        <dbReference type="ARBA" id="ARBA00005988"/>
    </source>
</evidence>
<dbReference type="InterPro" id="IPR000834">
    <property type="entry name" value="Peptidase_M14"/>
</dbReference>
<keyword evidence="4" id="KW-0862">Zinc</keyword>
<dbReference type="GO" id="GO:0008270">
    <property type="term" value="F:zinc ion binding"/>
    <property type="evidence" value="ECO:0007669"/>
    <property type="project" value="InterPro"/>
</dbReference>
<proteinExistence type="inferred from homology"/>
<dbReference type="AlphaFoldDB" id="A0A3S2TM74"/>
<dbReference type="CDD" id="cd06226">
    <property type="entry name" value="M14_CPT_like"/>
    <property type="match status" value="1"/>
</dbReference>